<evidence type="ECO:0000256" key="3">
    <source>
        <dbReference type="ARBA" id="ARBA00022723"/>
    </source>
</evidence>
<comment type="cofactor">
    <cofactor evidence="6">
        <name>Mg(2+)</name>
        <dbReference type="ChEBI" id="CHEBI:18420"/>
    </cofactor>
</comment>
<evidence type="ECO:0000313" key="8">
    <source>
        <dbReference type="EMBL" id="NCS57755.1"/>
    </source>
</evidence>
<dbReference type="Proteomes" id="UP000799330">
    <property type="component" value="Unassembled WGS sequence"/>
</dbReference>
<feature type="binding site" evidence="6">
    <location>
        <position position="106"/>
    </location>
    <ligand>
        <name>Mg(2+)</name>
        <dbReference type="ChEBI" id="CHEBI:18420"/>
    </ligand>
</feature>
<organism evidence="8 9">
    <name type="scientific">Microcystis aeruginosa G11-04</name>
    <dbReference type="NCBI Taxonomy" id="2685956"/>
    <lineage>
        <taxon>Bacteria</taxon>
        <taxon>Bacillati</taxon>
        <taxon>Cyanobacteriota</taxon>
        <taxon>Cyanophyceae</taxon>
        <taxon>Oscillatoriophycideae</taxon>
        <taxon>Chroococcales</taxon>
        <taxon>Microcystaceae</taxon>
        <taxon>Microcystis</taxon>
    </lineage>
</organism>
<dbReference type="GO" id="GO:0000287">
    <property type="term" value="F:magnesium ion binding"/>
    <property type="evidence" value="ECO:0007669"/>
    <property type="project" value="UniProtKB-UniRule"/>
</dbReference>
<proteinExistence type="inferred from homology"/>
<keyword evidence="2 6" id="KW-0540">Nuclease</keyword>
<evidence type="ECO:0000256" key="5">
    <source>
        <dbReference type="ARBA" id="ARBA00022842"/>
    </source>
</evidence>
<feature type="binding site" evidence="6">
    <location>
        <position position="9"/>
    </location>
    <ligand>
        <name>Mg(2+)</name>
        <dbReference type="ChEBI" id="CHEBI:18420"/>
    </ligand>
</feature>
<keyword evidence="1 6" id="KW-1277">Toxin-antitoxin system</keyword>
<dbReference type="InterPro" id="IPR022907">
    <property type="entry name" value="VapC_family"/>
</dbReference>
<evidence type="ECO:0000256" key="4">
    <source>
        <dbReference type="ARBA" id="ARBA00022801"/>
    </source>
</evidence>
<dbReference type="EC" id="3.1.-.-" evidence="6"/>
<dbReference type="SUPFAM" id="SSF88723">
    <property type="entry name" value="PIN domain-like"/>
    <property type="match status" value="1"/>
</dbReference>
<comment type="function">
    <text evidence="6">Toxic component of a toxin-antitoxin (TA) system. An RNase.</text>
</comment>
<evidence type="ECO:0000256" key="6">
    <source>
        <dbReference type="HAMAP-Rule" id="MF_00265"/>
    </source>
</evidence>
<keyword evidence="6" id="KW-0800">Toxin</keyword>
<dbReference type="InterPro" id="IPR051619">
    <property type="entry name" value="TypeII_TA_RNase_PINc/VapC"/>
</dbReference>
<comment type="similarity">
    <text evidence="6">Belongs to the PINc/VapC protein family.</text>
</comment>
<dbReference type="PANTHER" id="PTHR35901:SF1">
    <property type="entry name" value="EXONUCLEASE VAPC9"/>
    <property type="match status" value="1"/>
</dbReference>
<sequence length="142" mass="16642">MSEKYICVDSNFVVRLVSNSSETSIYLRLWDEWEEQKYTIVAPTLLCYEITNVFHRMTIAGQILEAEAKTLLGNALELSIRYYADHYLHHQAIEIARQFNLSATYDAHYLALAQRFNADFYTGDKRLFNTIKSVIDWVYLVE</sequence>
<gene>
    <name evidence="6" type="primary">vapC</name>
    <name evidence="8" type="ORF">GPJ16_12760</name>
</gene>
<dbReference type="GO" id="GO:0004540">
    <property type="term" value="F:RNA nuclease activity"/>
    <property type="evidence" value="ECO:0007669"/>
    <property type="project" value="InterPro"/>
</dbReference>
<dbReference type="AlphaFoldDB" id="A0A966L5C3"/>
<dbReference type="InterPro" id="IPR002716">
    <property type="entry name" value="PIN_dom"/>
</dbReference>
<dbReference type="InterPro" id="IPR044153">
    <property type="entry name" value="PIN_Pae0151-like"/>
</dbReference>
<name>A0A966L5C3_MICAE</name>
<dbReference type="HAMAP" id="MF_00265">
    <property type="entry name" value="VapC_Nob1"/>
    <property type="match status" value="1"/>
</dbReference>
<accession>A0A966L5C3</accession>
<dbReference type="Gene3D" id="3.40.50.1010">
    <property type="entry name" value="5'-nuclease"/>
    <property type="match status" value="1"/>
</dbReference>
<evidence type="ECO:0000256" key="2">
    <source>
        <dbReference type="ARBA" id="ARBA00022722"/>
    </source>
</evidence>
<evidence type="ECO:0000259" key="7">
    <source>
        <dbReference type="Pfam" id="PF01850"/>
    </source>
</evidence>
<reference evidence="8" key="1">
    <citation type="journal article" date="2019" name="Mol. Ecol.">
        <title>Genome evolution and host-microbiome shifts correspond with intraspecific niche divergence within harmful algal bloom-forming Microcystis aeruginosa.</title>
        <authorList>
            <person name="Jackrel S.L."/>
            <person name="White J.D."/>
            <person name="Evans J.T."/>
            <person name="Buffin K."/>
            <person name="Hayden K."/>
            <person name="Sarnelle O."/>
            <person name="Denef V.J."/>
        </authorList>
    </citation>
    <scope>NUCLEOTIDE SEQUENCE</scope>
    <source>
        <strain evidence="8">G11-04</strain>
    </source>
</reference>
<dbReference type="InterPro" id="IPR029060">
    <property type="entry name" value="PIN-like_dom_sf"/>
</dbReference>
<comment type="caution">
    <text evidence="8">The sequence shown here is derived from an EMBL/GenBank/DDBJ whole genome shotgun (WGS) entry which is preliminary data.</text>
</comment>
<evidence type="ECO:0000256" key="1">
    <source>
        <dbReference type="ARBA" id="ARBA00022649"/>
    </source>
</evidence>
<feature type="domain" description="PIN" evidence="7">
    <location>
        <begin position="6"/>
        <end position="128"/>
    </location>
</feature>
<keyword evidence="4 6" id="KW-0378">Hydrolase</keyword>
<evidence type="ECO:0000313" key="9">
    <source>
        <dbReference type="Proteomes" id="UP000799330"/>
    </source>
</evidence>
<keyword evidence="3 6" id="KW-0479">Metal-binding</keyword>
<keyword evidence="5 6" id="KW-0460">Magnesium</keyword>
<dbReference type="Pfam" id="PF01850">
    <property type="entry name" value="PIN"/>
    <property type="match status" value="1"/>
</dbReference>
<dbReference type="PANTHER" id="PTHR35901">
    <property type="entry name" value="RIBONUCLEASE VAPC3"/>
    <property type="match status" value="1"/>
</dbReference>
<dbReference type="GO" id="GO:0016787">
    <property type="term" value="F:hydrolase activity"/>
    <property type="evidence" value="ECO:0007669"/>
    <property type="project" value="UniProtKB-KW"/>
</dbReference>
<dbReference type="GO" id="GO:0090729">
    <property type="term" value="F:toxin activity"/>
    <property type="evidence" value="ECO:0007669"/>
    <property type="project" value="UniProtKB-KW"/>
</dbReference>
<dbReference type="EMBL" id="JAADAI010000160">
    <property type="protein sequence ID" value="NCS57755.1"/>
    <property type="molecule type" value="Genomic_DNA"/>
</dbReference>
<dbReference type="CDD" id="cd09873">
    <property type="entry name" value="PIN_Pae0151-like"/>
    <property type="match status" value="1"/>
</dbReference>
<protein>
    <recommendedName>
        <fullName evidence="6">Ribonuclease VapC</fullName>
        <shortName evidence="6">RNase VapC</shortName>
        <ecNumber evidence="6">3.1.-.-</ecNumber>
    </recommendedName>
    <alternativeName>
        <fullName evidence="6">Toxin VapC</fullName>
    </alternativeName>
</protein>